<gene>
    <name evidence="3" type="ORF">PV06_09591</name>
</gene>
<dbReference type="OrthoDB" id="5358884at2759"/>
<keyword evidence="2" id="KW-1133">Transmembrane helix</keyword>
<organism evidence="3 4">
    <name type="scientific">Exophiala oligosperma</name>
    <dbReference type="NCBI Taxonomy" id="215243"/>
    <lineage>
        <taxon>Eukaryota</taxon>
        <taxon>Fungi</taxon>
        <taxon>Dikarya</taxon>
        <taxon>Ascomycota</taxon>
        <taxon>Pezizomycotina</taxon>
        <taxon>Eurotiomycetes</taxon>
        <taxon>Chaetothyriomycetidae</taxon>
        <taxon>Chaetothyriales</taxon>
        <taxon>Herpotrichiellaceae</taxon>
        <taxon>Exophiala</taxon>
    </lineage>
</organism>
<dbReference type="STRING" id="215243.A0A0D2D629"/>
<keyword evidence="2" id="KW-0812">Transmembrane</keyword>
<evidence type="ECO:0000256" key="1">
    <source>
        <dbReference type="SAM" id="MobiDB-lite"/>
    </source>
</evidence>
<dbReference type="GeneID" id="27361665"/>
<dbReference type="Proteomes" id="UP000053342">
    <property type="component" value="Unassembled WGS sequence"/>
</dbReference>
<dbReference type="AlphaFoldDB" id="A0A0D2D629"/>
<evidence type="ECO:0008006" key="5">
    <source>
        <dbReference type="Google" id="ProtNLM"/>
    </source>
</evidence>
<dbReference type="HOGENOM" id="CLU_081024_0_0_1"/>
<name>A0A0D2D629_9EURO</name>
<keyword evidence="4" id="KW-1185">Reference proteome</keyword>
<protein>
    <recommendedName>
        <fullName evidence="5">Apple domain-containing protein</fullName>
    </recommendedName>
</protein>
<feature type="compositionally biased region" description="Basic and acidic residues" evidence="1">
    <location>
        <begin position="8"/>
        <end position="22"/>
    </location>
</feature>
<evidence type="ECO:0000313" key="3">
    <source>
        <dbReference type="EMBL" id="KIW38638.1"/>
    </source>
</evidence>
<proteinExistence type="predicted"/>
<reference evidence="3 4" key="1">
    <citation type="submission" date="2015-01" db="EMBL/GenBank/DDBJ databases">
        <title>The Genome Sequence of Exophiala oligosperma CBS72588.</title>
        <authorList>
            <consortium name="The Broad Institute Genomics Platform"/>
            <person name="Cuomo C."/>
            <person name="de Hoog S."/>
            <person name="Gorbushina A."/>
            <person name="Stielow B."/>
            <person name="Teixiera M."/>
            <person name="Abouelleil A."/>
            <person name="Chapman S.B."/>
            <person name="Priest M."/>
            <person name="Young S.K."/>
            <person name="Wortman J."/>
            <person name="Nusbaum C."/>
            <person name="Birren B."/>
        </authorList>
    </citation>
    <scope>NUCLEOTIDE SEQUENCE [LARGE SCALE GENOMIC DNA]</scope>
    <source>
        <strain evidence="3 4">CBS 72588</strain>
    </source>
</reference>
<dbReference type="Gene3D" id="3.50.4.10">
    <property type="entry name" value="Hepatocyte Growth Factor"/>
    <property type="match status" value="1"/>
</dbReference>
<evidence type="ECO:0000313" key="4">
    <source>
        <dbReference type="Proteomes" id="UP000053342"/>
    </source>
</evidence>
<feature type="region of interest" description="Disordered" evidence="1">
    <location>
        <begin position="1"/>
        <end position="67"/>
    </location>
</feature>
<dbReference type="RefSeq" id="XP_016258854.1">
    <property type="nucleotide sequence ID" value="XM_016411047.1"/>
</dbReference>
<feature type="compositionally biased region" description="Polar residues" evidence="1">
    <location>
        <begin position="28"/>
        <end position="39"/>
    </location>
</feature>
<dbReference type="EMBL" id="KN847341">
    <property type="protein sequence ID" value="KIW38638.1"/>
    <property type="molecule type" value="Genomic_DNA"/>
</dbReference>
<keyword evidence="2" id="KW-0472">Membrane</keyword>
<accession>A0A0D2D629</accession>
<evidence type="ECO:0000256" key="2">
    <source>
        <dbReference type="SAM" id="Phobius"/>
    </source>
</evidence>
<dbReference type="VEuPathDB" id="FungiDB:PV06_09591"/>
<sequence>MDGLQVDDSSREKISASTDSHKMILPQSYPSESSTSQNPQYPPYPQHMQTSPLYENPEPVRTPEKPQMPWGLSLRGYTFLIIGITAVVMAAALGGGLGGAIAAVANHNSSPTATVTATVTAGAASTATGTASSTVSPTAAVKNYSPLLPTQVNTTALDCDDQATVTAQNGDSYTMNCNTNYAGNDIISFISYTLDTCINACSKMNTIAGDTKCHGVLFNSNMNTIYNEAQGNCWLKSLMAGATTDGLPPSVGAILVTS</sequence>
<feature type="transmembrane region" description="Helical" evidence="2">
    <location>
        <begin position="77"/>
        <end position="105"/>
    </location>
</feature>